<dbReference type="RefSeq" id="WP_117748785.1">
    <property type="nucleotide sequence ID" value="NZ_JADMZQ010000007.1"/>
</dbReference>
<dbReference type="EMBL" id="QSTL01000001">
    <property type="protein sequence ID" value="RGM58678.1"/>
    <property type="molecule type" value="Genomic_DNA"/>
</dbReference>
<keyword evidence="7" id="KW-0902">Two-component regulatory system</keyword>
<dbReference type="Proteomes" id="UP000263754">
    <property type="component" value="Unassembled WGS sequence"/>
</dbReference>
<dbReference type="SUPFAM" id="SSF55874">
    <property type="entry name" value="ATPase domain of HSP90 chaperone/DNA topoisomerase II/histidine kinase"/>
    <property type="match status" value="1"/>
</dbReference>
<evidence type="ECO:0000259" key="9">
    <source>
        <dbReference type="PROSITE" id="PS50109"/>
    </source>
</evidence>
<dbReference type="PANTHER" id="PTHR43065:SF46">
    <property type="entry name" value="C4-DICARBOXYLATE TRANSPORT SENSOR PROTEIN DCTB"/>
    <property type="match status" value="1"/>
</dbReference>
<dbReference type="SUPFAM" id="SSF55785">
    <property type="entry name" value="PYP-like sensor domain (PAS domain)"/>
    <property type="match status" value="1"/>
</dbReference>
<evidence type="ECO:0000313" key="14">
    <source>
        <dbReference type="Proteomes" id="UP000263754"/>
    </source>
</evidence>
<evidence type="ECO:0000313" key="12">
    <source>
        <dbReference type="EMBL" id="RHH28705.1"/>
    </source>
</evidence>
<evidence type="ECO:0000256" key="5">
    <source>
        <dbReference type="ARBA" id="ARBA00022777"/>
    </source>
</evidence>
<dbReference type="PROSITE" id="PS51257">
    <property type="entry name" value="PROKAR_LIPOPROTEIN"/>
    <property type="match status" value="1"/>
</dbReference>
<dbReference type="SMART" id="SM00387">
    <property type="entry name" value="HATPase_c"/>
    <property type="match status" value="1"/>
</dbReference>
<evidence type="ECO:0000256" key="4">
    <source>
        <dbReference type="ARBA" id="ARBA00022741"/>
    </source>
</evidence>
<evidence type="ECO:0000256" key="8">
    <source>
        <dbReference type="SAM" id="Phobius"/>
    </source>
</evidence>
<comment type="catalytic activity">
    <reaction evidence="1">
        <text>ATP + protein L-histidine = ADP + protein N-phospho-L-histidine.</text>
        <dbReference type="EC" id="2.7.13.3"/>
    </reaction>
</comment>
<keyword evidence="6 10" id="KW-0067">ATP-binding</keyword>
<dbReference type="InterPro" id="IPR005467">
    <property type="entry name" value="His_kinase_dom"/>
</dbReference>
<dbReference type="Proteomes" id="UP000283766">
    <property type="component" value="Unassembled WGS sequence"/>
</dbReference>
<keyword evidence="3" id="KW-0808">Transferase</keyword>
<evidence type="ECO:0000256" key="3">
    <source>
        <dbReference type="ARBA" id="ARBA00022679"/>
    </source>
</evidence>
<dbReference type="Pfam" id="PF13188">
    <property type="entry name" value="PAS_8"/>
    <property type="match status" value="1"/>
</dbReference>
<protein>
    <recommendedName>
        <fullName evidence="2">histidine kinase</fullName>
        <ecNumber evidence="2">2.7.13.3</ecNumber>
    </recommendedName>
</protein>
<evidence type="ECO:0000256" key="6">
    <source>
        <dbReference type="ARBA" id="ARBA00022840"/>
    </source>
</evidence>
<gene>
    <name evidence="12" type="ORF">DW216_14880</name>
    <name evidence="11" type="ORF">DXC07_00490</name>
    <name evidence="10" type="ORF">DXD90_01095</name>
</gene>
<evidence type="ECO:0000256" key="7">
    <source>
        <dbReference type="ARBA" id="ARBA00023012"/>
    </source>
</evidence>
<dbReference type="InterPro" id="IPR004358">
    <property type="entry name" value="Sig_transdc_His_kin-like_C"/>
</dbReference>
<dbReference type="InterPro" id="IPR036890">
    <property type="entry name" value="HATPase_C_sf"/>
</dbReference>
<dbReference type="GO" id="GO:0004673">
    <property type="term" value="F:protein histidine kinase activity"/>
    <property type="evidence" value="ECO:0007669"/>
    <property type="project" value="UniProtKB-EC"/>
</dbReference>
<dbReference type="InterPro" id="IPR003594">
    <property type="entry name" value="HATPase_dom"/>
</dbReference>
<keyword evidence="5" id="KW-0418">Kinase</keyword>
<dbReference type="PRINTS" id="PR00344">
    <property type="entry name" value="BCTRLSENSOR"/>
</dbReference>
<dbReference type="Pfam" id="PF02518">
    <property type="entry name" value="HATPase_c"/>
    <property type="match status" value="1"/>
</dbReference>
<name>A0A374N8Z0_BACUN</name>
<comment type="caution">
    <text evidence="10">The sequence shown here is derived from an EMBL/GenBank/DDBJ whole genome shotgun (WGS) entry which is preliminary data.</text>
</comment>
<dbReference type="Gene3D" id="3.30.565.10">
    <property type="entry name" value="Histidine kinase-like ATPase, C-terminal domain"/>
    <property type="match status" value="1"/>
</dbReference>
<dbReference type="EMBL" id="QSOF01000001">
    <property type="protein sequence ID" value="RGI80154.1"/>
    <property type="molecule type" value="Genomic_DNA"/>
</dbReference>
<evidence type="ECO:0000313" key="15">
    <source>
        <dbReference type="Proteomes" id="UP000283766"/>
    </source>
</evidence>
<accession>A0A374N8Z0</accession>
<evidence type="ECO:0000256" key="2">
    <source>
        <dbReference type="ARBA" id="ARBA00012438"/>
    </source>
</evidence>
<dbReference type="EC" id="2.7.13.3" evidence="2"/>
<keyword evidence="4" id="KW-0547">Nucleotide-binding</keyword>
<feature type="domain" description="Histidine kinase" evidence="9">
    <location>
        <begin position="237"/>
        <end position="445"/>
    </location>
</feature>
<dbReference type="Proteomes" id="UP000261295">
    <property type="component" value="Unassembled WGS sequence"/>
</dbReference>
<dbReference type="GO" id="GO:0000160">
    <property type="term" value="P:phosphorelay signal transduction system"/>
    <property type="evidence" value="ECO:0007669"/>
    <property type="project" value="UniProtKB-KW"/>
</dbReference>
<dbReference type="AlphaFoldDB" id="A0A374N8Z0"/>
<evidence type="ECO:0000313" key="10">
    <source>
        <dbReference type="EMBL" id="RGI80154.1"/>
    </source>
</evidence>
<reference evidence="13 14" key="1">
    <citation type="submission" date="2018-08" db="EMBL/GenBank/DDBJ databases">
        <title>A genome reference for cultivated species of the human gut microbiota.</title>
        <authorList>
            <person name="Zou Y."/>
            <person name="Xue W."/>
            <person name="Luo G."/>
        </authorList>
    </citation>
    <scope>NUCLEOTIDE SEQUENCE [LARGE SCALE GENOMIC DNA]</scope>
    <source>
        <strain evidence="12 15">AM18-14LB</strain>
        <strain evidence="11 13">OM07-9</strain>
        <strain evidence="10 14">TM10-17</strain>
    </source>
</reference>
<dbReference type="InterPro" id="IPR000014">
    <property type="entry name" value="PAS"/>
</dbReference>
<proteinExistence type="predicted"/>
<organism evidence="10 14">
    <name type="scientific">Bacteroides uniformis</name>
    <dbReference type="NCBI Taxonomy" id="820"/>
    <lineage>
        <taxon>Bacteria</taxon>
        <taxon>Pseudomonadati</taxon>
        <taxon>Bacteroidota</taxon>
        <taxon>Bacteroidia</taxon>
        <taxon>Bacteroidales</taxon>
        <taxon>Bacteroidaceae</taxon>
        <taxon>Bacteroides</taxon>
    </lineage>
</organism>
<evidence type="ECO:0000313" key="13">
    <source>
        <dbReference type="Proteomes" id="UP000261295"/>
    </source>
</evidence>
<dbReference type="EMBL" id="QRJL01000010">
    <property type="protein sequence ID" value="RHH28705.1"/>
    <property type="molecule type" value="Genomic_DNA"/>
</dbReference>
<dbReference type="GO" id="GO:0005524">
    <property type="term" value="F:ATP binding"/>
    <property type="evidence" value="ECO:0007669"/>
    <property type="project" value="UniProtKB-KW"/>
</dbReference>
<dbReference type="PANTHER" id="PTHR43065">
    <property type="entry name" value="SENSOR HISTIDINE KINASE"/>
    <property type="match status" value="1"/>
</dbReference>
<dbReference type="InterPro" id="IPR035965">
    <property type="entry name" value="PAS-like_dom_sf"/>
</dbReference>
<dbReference type="Gene3D" id="3.30.450.20">
    <property type="entry name" value="PAS domain"/>
    <property type="match status" value="1"/>
</dbReference>
<keyword evidence="8" id="KW-0472">Membrane</keyword>
<dbReference type="PROSITE" id="PS50109">
    <property type="entry name" value="HIS_KIN"/>
    <property type="match status" value="1"/>
</dbReference>
<evidence type="ECO:0000256" key="1">
    <source>
        <dbReference type="ARBA" id="ARBA00000085"/>
    </source>
</evidence>
<feature type="transmembrane region" description="Helical" evidence="8">
    <location>
        <begin position="37"/>
        <end position="54"/>
    </location>
</feature>
<sequence>MKQTWTKSPLCLTMALLLCCITTACLALHGFYISLCISILLTLGVAYAIYRYILRSARAMAQFIWAVRYSEFLSSPIQGCESQRSLPPELLAEMQEALEHYRRNLQKKESRLQYFQALANHIDIAILVYTPDGTMEWMNEAAKRLIGSNTDNIALKVPKRIDDLHPFHSELPGKLYKLKAGDLSVLQIKRKDEHIQLALSGMEFTIQGRQLIIASMKNIHSALDSQETEAWQKLIRVLTHEIMNSITPIISLTELLSRQIEELKGDEGTKSEILQMLQTISRRGNGLVHFVGNYREVSHLPQPLLKPHTAQDILQDTLQLMQSERNDLQLSLPRNSLCIIADKAQIEQILINLIKNARENEAEHIVLSSGITSTDHPYLRVADDGTGIEPDVLERIFIPFFTTKPSGSGIGLTISRQIMHQHNGNITVSSHLGEGSTFTLLFPSI</sequence>
<evidence type="ECO:0000313" key="11">
    <source>
        <dbReference type="EMBL" id="RGM58678.1"/>
    </source>
</evidence>
<keyword evidence="8" id="KW-0812">Transmembrane</keyword>
<keyword evidence="8" id="KW-1133">Transmembrane helix</keyword>